<keyword evidence="4" id="KW-0227">DNA damage</keyword>
<evidence type="ECO:0000256" key="2">
    <source>
        <dbReference type="ARBA" id="ARBA00004229"/>
    </source>
</evidence>
<dbReference type="NCBIfam" id="TIGR00585">
    <property type="entry name" value="mutl"/>
    <property type="match status" value="1"/>
</dbReference>
<dbReference type="GO" id="GO:0032389">
    <property type="term" value="C:MutLalpha complex"/>
    <property type="evidence" value="ECO:0007669"/>
    <property type="project" value="TreeGrafter"/>
</dbReference>
<dbReference type="AlphaFoldDB" id="A0A7S4EER1"/>
<feature type="compositionally biased region" description="Basic and acidic residues" evidence="7">
    <location>
        <begin position="523"/>
        <end position="535"/>
    </location>
</feature>
<feature type="compositionally biased region" description="Low complexity" evidence="7">
    <location>
        <begin position="19"/>
        <end position="33"/>
    </location>
</feature>
<evidence type="ECO:0000256" key="7">
    <source>
        <dbReference type="SAM" id="MobiDB-lite"/>
    </source>
</evidence>
<dbReference type="SUPFAM" id="SSF54211">
    <property type="entry name" value="Ribosomal protein S5 domain 2-like"/>
    <property type="match status" value="1"/>
</dbReference>
<feature type="region of interest" description="Disordered" evidence="7">
    <location>
        <begin position="817"/>
        <end position="846"/>
    </location>
</feature>
<evidence type="ECO:0000256" key="3">
    <source>
        <dbReference type="ARBA" id="ARBA00006082"/>
    </source>
</evidence>
<dbReference type="Pfam" id="PF01119">
    <property type="entry name" value="DNA_mis_repair"/>
    <property type="match status" value="1"/>
</dbReference>
<dbReference type="CDD" id="cd16926">
    <property type="entry name" value="HATPase_MutL-MLH-PMS-like"/>
    <property type="match status" value="1"/>
</dbReference>
<evidence type="ECO:0000256" key="4">
    <source>
        <dbReference type="ARBA" id="ARBA00022763"/>
    </source>
</evidence>
<dbReference type="Gene3D" id="3.30.565.10">
    <property type="entry name" value="Histidine kinase-like ATPase, C-terminal domain"/>
    <property type="match status" value="1"/>
</dbReference>
<sequence>MPSLPTARDGNPSTGIASNTNANANANAKPNTAKAEEGGAQSPENPRRRNRPKIAVLPQAVVDQIAAGEVVQRPVSVVKELLENSLDAGATQIVVQYDGLSKLSIADNGRGIRRADLELLCTRHATSKLVSVDDFSDLSTFGFRGEALASTSMVSRMLTVVSRVRVGEYDDDNEGKNTSVAAYSQSYQNGKPLQKAPKPCARKVGTTITVNDLFYNVLHRQRAYSKREADEYGRIHKIVQDYAVHYPTVGFVCQRRMVTPGGRKGGAKQLVVDCNTGQIPTVRALLQSREMAAKATRTQNSSQKEKVVEATKQILSHVLESDLANRLLYVECSSPSEDKFPTGKGNGNTEKSLDRYKFRYAAEIYFTCPTYNSIGGGSKTRKGSSNHHKTAQGKFILFLNHRLVDLPPLKRALEDVYAHLGNPNRNNTANNNAGKPVLVVNLRVPGCQVDVNVHPSKRQVALMHQEDLIREVAQNVKDRLEEDGQAFVAQSVATTAAKAIIRNPYKKNSNRKRKRSSDEPSDITEKGNEEENENNKDDDDQNDEGKKRSENPAHFNSPQQQNSRGKADAEKRNMNNSSSSKKKVAPSKLIRTNTAARTGAIEPFLVATQLSSQQSQSQSTQDDNDENGNTSSSQRSLSQQQKLSIVHVPPCPLADPSSLVSANDIDLSQPGAFVTVLKQERCTCPTDVIDVARRTVFVPNSVIRPKRVVPTPSKYTSMASLRKRVGKQQCHETTRRIRKGFFMGVLSHQRSLVQCDEELVMINHFELAKELFYQLALARFRGGASIARLGGGGIDIQTVVAQALQCEDELTLQCAAKNTDGSNSNTSDGNNTSGNDSPSCGGMFQVNDSNQDLAQHVTARLVESSAMLEEYFSIRIELQKSTNEEDTKNDNSNNQQSEKVNEKEHDDTTGNAILTGLPVLLEGHSPQPHALPIFLLRLATQVDWTREKHCFHGVCKELGNFYAMLPSQSDNLNPYVQHTLFPALSYLLLPSKNQAKNGNFTDMTKLSTLYKVFER</sequence>
<dbReference type="GO" id="GO:0009507">
    <property type="term" value="C:chloroplast"/>
    <property type="evidence" value="ECO:0007669"/>
    <property type="project" value="UniProtKB-SubCell"/>
</dbReference>
<dbReference type="Gene3D" id="3.30.230.10">
    <property type="match status" value="1"/>
</dbReference>
<dbReference type="GO" id="GO:0140664">
    <property type="term" value="F:ATP-dependent DNA damage sensor activity"/>
    <property type="evidence" value="ECO:0007669"/>
    <property type="project" value="InterPro"/>
</dbReference>
<feature type="region of interest" description="Disordered" evidence="7">
    <location>
        <begin position="609"/>
        <end position="643"/>
    </location>
</feature>
<feature type="domain" description="DNA mismatch repair protein S5" evidence="8">
    <location>
        <begin position="315"/>
        <end position="481"/>
    </location>
</feature>
<dbReference type="SMART" id="SM01340">
    <property type="entry name" value="DNA_mis_repair"/>
    <property type="match status" value="1"/>
</dbReference>
<feature type="compositionally biased region" description="Low complexity" evidence="7">
    <location>
        <begin position="609"/>
        <end position="621"/>
    </location>
</feature>
<dbReference type="PANTHER" id="PTHR10073:SF12">
    <property type="entry name" value="DNA MISMATCH REPAIR PROTEIN MLH1"/>
    <property type="match status" value="1"/>
</dbReference>
<dbReference type="InterPro" id="IPR014721">
    <property type="entry name" value="Ribsml_uS5_D2-typ_fold_subgr"/>
</dbReference>
<dbReference type="Pfam" id="PF13589">
    <property type="entry name" value="HATPase_c_3"/>
    <property type="match status" value="1"/>
</dbReference>
<comment type="subcellular location">
    <subcellularLocation>
        <location evidence="1">Nucleus</location>
    </subcellularLocation>
    <subcellularLocation>
        <location evidence="2">Plastid</location>
        <location evidence="2">Chloroplast</location>
    </subcellularLocation>
</comment>
<comment type="similarity">
    <text evidence="3">Belongs to the DNA mismatch repair MutL/HexB family.</text>
</comment>
<evidence type="ECO:0000259" key="8">
    <source>
        <dbReference type="SMART" id="SM01340"/>
    </source>
</evidence>
<feature type="compositionally biased region" description="Polar residues" evidence="7">
    <location>
        <begin position="554"/>
        <end position="564"/>
    </location>
</feature>
<gene>
    <name evidence="9" type="ORF">PAUS00366_LOCUS1206</name>
</gene>
<feature type="compositionally biased region" description="Low complexity" evidence="7">
    <location>
        <begin position="631"/>
        <end position="643"/>
    </location>
</feature>
<dbReference type="GO" id="GO:0016887">
    <property type="term" value="F:ATP hydrolysis activity"/>
    <property type="evidence" value="ECO:0007669"/>
    <property type="project" value="InterPro"/>
</dbReference>
<dbReference type="InterPro" id="IPR020568">
    <property type="entry name" value="Ribosomal_Su5_D2-typ_SF"/>
</dbReference>
<feature type="region of interest" description="Disordered" evidence="7">
    <location>
        <begin position="1"/>
        <end position="52"/>
    </location>
</feature>
<reference evidence="9" key="1">
    <citation type="submission" date="2021-01" db="EMBL/GenBank/DDBJ databases">
        <authorList>
            <person name="Corre E."/>
            <person name="Pelletier E."/>
            <person name="Niang G."/>
            <person name="Scheremetjew M."/>
            <person name="Finn R."/>
            <person name="Kale V."/>
            <person name="Holt S."/>
            <person name="Cochrane G."/>
            <person name="Meng A."/>
            <person name="Brown T."/>
            <person name="Cohen L."/>
        </authorList>
    </citation>
    <scope>NUCLEOTIDE SEQUENCE</scope>
    <source>
        <strain evidence="9">10249 10 AB</strain>
    </source>
</reference>
<dbReference type="GO" id="GO:0005524">
    <property type="term" value="F:ATP binding"/>
    <property type="evidence" value="ECO:0007669"/>
    <property type="project" value="InterPro"/>
</dbReference>
<name>A0A7S4EER1_9STRA</name>
<evidence type="ECO:0000256" key="5">
    <source>
        <dbReference type="ARBA" id="ARBA00023204"/>
    </source>
</evidence>
<dbReference type="EMBL" id="HBIX01001625">
    <property type="protein sequence ID" value="CAE0708486.1"/>
    <property type="molecule type" value="Transcribed_RNA"/>
</dbReference>
<protein>
    <recommendedName>
        <fullName evidence="8">DNA mismatch repair protein S5 domain-containing protein</fullName>
    </recommendedName>
</protein>
<dbReference type="InterPro" id="IPR038973">
    <property type="entry name" value="MutL/Mlh/Pms-like"/>
</dbReference>
<keyword evidence="5" id="KW-0234">DNA repair</keyword>
<accession>A0A7S4EER1</accession>
<proteinExistence type="inferred from homology"/>
<dbReference type="FunFam" id="3.30.565.10:FF:000003">
    <property type="entry name" value="DNA mismatch repair endonuclease MutL"/>
    <property type="match status" value="1"/>
</dbReference>
<dbReference type="GO" id="GO:0006298">
    <property type="term" value="P:mismatch repair"/>
    <property type="evidence" value="ECO:0007669"/>
    <property type="project" value="InterPro"/>
</dbReference>
<feature type="compositionally biased region" description="Basic and acidic residues" evidence="7">
    <location>
        <begin position="899"/>
        <end position="908"/>
    </location>
</feature>
<dbReference type="InterPro" id="IPR002099">
    <property type="entry name" value="MutL/Mlh/PMS"/>
</dbReference>
<dbReference type="InterPro" id="IPR014762">
    <property type="entry name" value="DNA_mismatch_repair_CS"/>
</dbReference>
<dbReference type="Pfam" id="PF16413">
    <property type="entry name" value="Mlh1_C"/>
    <property type="match status" value="1"/>
</dbReference>
<keyword evidence="6" id="KW-0539">Nucleus</keyword>
<feature type="compositionally biased region" description="Basic residues" evidence="7">
    <location>
        <begin position="504"/>
        <end position="515"/>
    </location>
</feature>
<feature type="region of interest" description="Disordered" evidence="7">
    <location>
        <begin position="882"/>
        <end position="909"/>
    </location>
</feature>
<feature type="region of interest" description="Disordered" evidence="7">
    <location>
        <begin position="503"/>
        <end position="589"/>
    </location>
</feature>
<evidence type="ECO:0000256" key="1">
    <source>
        <dbReference type="ARBA" id="ARBA00004123"/>
    </source>
</evidence>
<dbReference type="SUPFAM" id="SSF55874">
    <property type="entry name" value="ATPase domain of HSP90 chaperone/DNA topoisomerase II/histidine kinase"/>
    <property type="match status" value="1"/>
</dbReference>
<dbReference type="InterPro" id="IPR036890">
    <property type="entry name" value="HATPase_C_sf"/>
</dbReference>
<organism evidence="9">
    <name type="scientific">Pseudo-nitzschia australis</name>
    <dbReference type="NCBI Taxonomy" id="44445"/>
    <lineage>
        <taxon>Eukaryota</taxon>
        <taxon>Sar</taxon>
        <taxon>Stramenopiles</taxon>
        <taxon>Ochrophyta</taxon>
        <taxon>Bacillariophyta</taxon>
        <taxon>Bacillariophyceae</taxon>
        <taxon>Bacillariophycidae</taxon>
        <taxon>Bacillariales</taxon>
        <taxon>Bacillariaceae</taxon>
        <taxon>Pseudo-nitzschia</taxon>
    </lineage>
</organism>
<evidence type="ECO:0000256" key="6">
    <source>
        <dbReference type="ARBA" id="ARBA00023242"/>
    </source>
</evidence>
<dbReference type="PANTHER" id="PTHR10073">
    <property type="entry name" value="DNA MISMATCH REPAIR PROTEIN MLH, PMS, MUTL"/>
    <property type="match status" value="1"/>
</dbReference>
<evidence type="ECO:0000313" key="9">
    <source>
        <dbReference type="EMBL" id="CAE0708486.1"/>
    </source>
</evidence>
<feature type="compositionally biased region" description="Low complexity" evidence="7">
    <location>
        <begin position="818"/>
        <end position="837"/>
    </location>
</feature>
<dbReference type="InterPro" id="IPR032189">
    <property type="entry name" value="Mlh1_C"/>
</dbReference>
<dbReference type="PROSITE" id="PS00058">
    <property type="entry name" value="DNA_MISMATCH_REPAIR_1"/>
    <property type="match status" value="1"/>
</dbReference>
<dbReference type="InterPro" id="IPR013507">
    <property type="entry name" value="DNA_mismatch_S5_2-like"/>
</dbReference>
<dbReference type="GO" id="GO:0030983">
    <property type="term" value="F:mismatched DNA binding"/>
    <property type="evidence" value="ECO:0007669"/>
    <property type="project" value="InterPro"/>
</dbReference>